<comment type="caution">
    <text evidence="1">The sequence shown here is derived from an EMBL/GenBank/DDBJ whole genome shotgun (WGS) entry which is preliminary data.</text>
</comment>
<organism evidence="1 2">
    <name type="scientific">Vreelandella malpeensis</name>
    <dbReference type="NCBI Taxonomy" id="1172368"/>
    <lineage>
        <taxon>Bacteria</taxon>
        <taxon>Pseudomonadati</taxon>
        <taxon>Pseudomonadota</taxon>
        <taxon>Gammaproteobacteria</taxon>
        <taxon>Oceanospirillales</taxon>
        <taxon>Halomonadaceae</taxon>
        <taxon>Vreelandella</taxon>
    </lineage>
</organism>
<sequence length="390" mass="44467">MKIHYKFPTKRTLIIDDHWEVPIQNGSLRAIEIKGKVDAFEITIKNQPVAYAMQFIQANDENMATIIHTDPLLAPIQNQLNAAMSFLHCYFSVDLKLDDYEVRYEAETPDEEGKIPIPTMKTDQHELPLPLPFDMLTRAIMAAESSSGPQFEATLTSFARAAIGERRYIDSFRYSFLLIESVYGGGQFKTAALKSALKQNHPFREIVRLAISDRIKPHKNKTSDTEALLSQNPSIDIVIDHLVEKRGFYFHGNIKRQKYWKPNDQTEAESLANLAVGIAQLISHEAATPMFDENYGERHFKNAKSAGAIIVFEIKFKYKNPEESFSREHMLNISVPGTKPTPQNSLYILEQFIEHFKHHLPVSGLDEAICKVKDSPNVVFEIKMYPVGRQ</sequence>
<dbReference type="EMBL" id="WHVL01000002">
    <property type="protein sequence ID" value="MCB8888768.1"/>
    <property type="molecule type" value="Genomic_DNA"/>
</dbReference>
<reference evidence="1 2" key="1">
    <citation type="journal article" date="2021" name="Sci. Rep.">
        <title>Genome analysis of a halophilic bacterium Halomonas malpeensis YU-PRIM-29(T) reveals its exopolysaccharide and pigment producing capabilities.</title>
        <authorList>
            <person name="Athmika"/>
            <person name="Ghate S.D."/>
            <person name="Arun A.B."/>
            <person name="Rao S.S."/>
            <person name="Kumar S.T.A."/>
            <person name="Kandiyil M.K."/>
            <person name="Saptami K."/>
            <person name="Rekha P.D."/>
        </authorList>
    </citation>
    <scope>NUCLEOTIDE SEQUENCE [LARGE SCALE GENOMIC DNA]</scope>
    <source>
        <strain evidence="2">prim 29</strain>
    </source>
</reference>
<dbReference type="RefSeq" id="WP_227389433.1">
    <property type="nucleotide sequence ID" value="NZ_WHVL01000002.1"/>
</dbReference>
<gene>
    <name evidence="1" type="ORF">GEV37_06520</name>
</gene>
<keyword evidence="2" id="KW-1185">Reference proteome</keyword>
<name>A0ABS8DR19_9GAMM</name>
<accession>A0ABS8DR19</accession>
<evidence type="ECO:0000313" key="2">
    <source>
        <dbReference type="Proteomes" id="UP001319882"/>
    </source>
</evidence>
<proteinExistence type="predicted"/>
<protein>
    <submittedName>
        <fullName evidence="1">Uncharacterized protein</fullName>
    </submittedName>
</protein>
<dbReference type="Proteomes" id="UP001319882">
    <property type="component" value="Unassembled WGS sequence"/>
</dbReference>
<evidence type="ECO:0000313" key="1">
    <source>
        <dbReference type="EMBL" id="MCB8888768.1"/>
    </source>
</evidence>